<dbReference type="Pfam" id="PF06719">
    <property type="entry name" value="AraC_N"/>
    <property type="match status" value="1"/>
</dbReference>
<dbReference type="InterPro" id="IPR020449">
    <property type="entry name" value="Tscrpt_reg_AraC-type_HTH"/>
</dbReference>
<dbReference type="PROSITE" id="PS01124">
    <property type="entry name" value="HTH_ARAC_FAMILY_2"/>
    <property type="match status" value="1"/>
</dbReference>
<dbReference type="SMART" id="SM00342">
    <property type="entry name" value="HTH_ARAC"/>
    <property type="match status" value="1"/>
</dbReference>
<dbReference type="RefSeq" id="WP_019441784.1">
    <property type="nucleotide sequence ID" value="NZ_ALOE01000022.1"/>
</dbReference>
<name>A0A5J6WJ36_MORMI</name>
<keyword evidence="2" id="KW-0238">DNA-binding</keyword>
<dbReference type="Proteomes" id="UP000327424">
    <property type="component" value="Chromosome"/>
</dbReference>
<dbReference type="Gene3D" id="1.10.10.60">
    <property type="entry name" value="Homeodomain-like"/>
    <property type="match status" value="1"/>
</dbReference>
<evidence type="ECO:0000259" key="4">
    <source>
        <dbReference type="PROSITE" id="PS01124"/>
    </source>
</evidence>
<evidence type="ECO:0000313" key="5">
    <source>
        <dbReference type="EMBL" id="QFI38043.1"/>
    </source>
</evidence>
<accession>A0A5J6WJ36</accession>
<dbReference type="InterPro" id="IPR050204">
    <property type="entry name" value="AraC_XylS_family_regulators"/>
</dbReference>
<evidence type="ECO:0000256" key="1">
    <source>
        <dbReference type="ARBA" id="ARBA00023015"/>
    </source>
</evidence>
<protein>
    <submittedName>
        <fullName evidence="5">AraC family transcriptional regulator</fullName>
    </submittedName>
</protein>
<dbReference type="EMBL" id="CP044399">
    <property type="protein sequence ID" value="QFI38043.1"/>
    <property type="molecule type" value="Genomic_DNA"/>
</dbReference>
<sequence>MQILSNQKPNRGSNLDPEFQPEVMVENQTSYDGPESQLSIYDTFQQAKRVELKSENPLFCAMISGKKVMHSQDASYDSDFVPHESFVLAPSQSVEIDFPVASLAAPTRCLAIEISTDRIAKIADNLNAQAEKHSEFGPVQYQQQLLHTHHNAQTQALLQRMTELYVDDDPDRSYMINLAVSELTVRLLRQQSRDFMMSFCQQQPDRSGLTMAVEFIQQHLNESIEIDQLCRIACMCRTKFFNQFKAQFGCTPLAFQQQQRLKKAAELIKTGMQITQVSFELGFVSSSHFSRIFKRFYGLSPKSYQHRHKMVLN</sequence>
<feature type="domain" description="HTH araC/xylS-type" evidence="4">
    <location>
        <begin position="210"/>
        <end position="307"/>
    </location>
</feature>
<dbReference type="PANTHER" id="PTHR46796">
    <property type="entry name" value="HTH-TYPE TRANSCRIPTIONAL ACTIVATOR RHAS-RELATED"/>
    <property type="match status" value="1"/>
</dbReference>
<evidence type="ECO:0000256" key="3">
    <source>
        <dbReference type="ARBA" id="ARBA00023163"/>
    </source>
</evidence>
<dbReference type="GO" id="GO:0003700">
    <property type="term" value="F:DNA-binding transcription factor activity"/>
    <property type="evidence" value="ECO:0007669"/>
    <property type="project" value="InterPro"/>
</dbReference>
<dbReference type="PANTHER" id="PTHR46796:SF6">
    <property type="entry name" value="ARAC SUBFAMILY"/>
    <property type="match status" value="1"/>
</dbReference>
<dbReference type="KEGG" id="mmaa:FR932_09360"/>
<gene>
    <name evidence="5" type="ORF">FR932_09360</name>
</gene>
<reference evidence="5 6" key="1">
    <citation type="submission" date="2019-09" db="EMBL/GenBank/DDBJ databases">
        <title>Hybrid Assembly of the complete Genome of the Deep-Sea Bacterium Moritella marina from long Nanopore and Illumina reads.</title>
        <authorList>
            <person name="Magin S."/>
            <person name="Georgoulis A."/>
            <person name="Papadimitriou K."/>
            <person name="Iliakis G."/>
            <person name="Vorgias C.E."/>
        </authorList>
    </citation>
    <scope>NUCLEOTIDE SEQUENCE [LARGE SCALE GENOMIC DNA]</scope>
    <source>
        <strain evidence="5 6">MP-1</strain>
    </source>
</reference>
<dbReference type="InterPro" id="IPR009594">
    <property type="entry name" value="Tscrpt_reg_HTH_AraC_N"/>
</dbReference>
<proteinExistence type="predicted"/>
<dbReference type="PROSITE" id="PS00041">
    <property type="entry name" value="HTH_ARAC_FAMILY_1"/>
    <property type="match status" value="1"/>
</dbReference>
<dbReference type="PRINTS" id="PR00032">
    <property type="entry name" value="HTHARAC"/>
</dbReference>
<keyword evidence="1" id="KW-0805">Transcription regulation</keyword>
<dbReference type="OrthoDB" id="9783876at2"/>
<evidence type="ECO:0000313" key="6">
    <source>
        <dbReference type="Proteomes" id="UP000327424"/>
    </source>
</evidence>
<dbReference type="Pfam" id="PF12833">
    <property type="entry name" value="HTH_18"/>
    <property type="match status" value="1"/>
</dbReference>
<dbReference type="InterPro" id="IPR009057">
    <property type="entry name" value="Homeodomain-like_sf"/>
</dbReference>
<organism evidence="5 6">
    <name type="scientific">Moritella marina ATCC 15381</name>
    <dbReference type="NCBI Taxonomy" id="1202962"/>
    <lineage>
        <taxon>Bacteria</taxon>
        <taxon>Pseudomonadati</taxon>
        <taxon>Pseudomonadota</taxon>
        <taxon>Gammaproteobacteria</taxon>
        <taxon>Alteromonadales</taxon>
        <taxon>Moritellaceae</taxon>
        <taxon>Moritella</taxon>
    </lineage>
</organism>
<evidence type="ECO:0000256" key="2">
    <source>
        <dbReference type="ARBA" id="ARBA00023125"/>
    </source>
</evidence>
<dbReference type="InterPro" id="IPR018062">
    <property type="entry name" value="HTH_AraC-typ_CS"/>
</dbReference>
<dbReference type="AlphaFoldDB" id="A0A5J6WJ36"/>
<dbReference type="GO" id="GO:0043565">
    <property type="term" value="F:sequence-specific DNA binding"/>
    <property type="evidence" value="ECO:0007669"/>
    <property type="project" value="InterPro"/>
</dbReference>
<dbReference type="SUPFAM" id="SSF46689">
    <property type="entry name" value="Homeodomain-like"/>
    <property type="match status" value="2"/>
</dbReference>
<keyword evidence="3" id="KW-0804">Transcription</keyword>
<keyword evidence="6" id="KW-1185">Reference proteome</keyword>
<dbReference type="InterPro" id="IPR018060">
    <property type="entry name" value="HTH_AraC"/>
</dbReference>